<dbReference type="EMBL" id="MLJW01000002">
    <property type="protein sequence ID" value="OIR18673.1"/>
    <property type="molecule type" value="Genomic_DNA"/>
</dbReference>
<dbReference type="PANTHER" id="PTHR43181:SF1">
    <property type="entry name" value="2-C-METHYL-D-ERYTHRITOL 2,4-CYCLODIPHOSPHATE SYNTHASE, CHLOROPLASTIC"/>
    <property type="match status" value="1"/>
</dbReference>
<keyword evidence="2" id="KW-0456">Lyase</keyword>
<dbReference type="PANTHER" id="PTHR43181">
    <property type="entry name" value="2-C-METHYL-D-ERYTHRITOL 2,4-CYCLODIPHOSPHATE SYNTHASE, CHLOROPLASTIC"/>
    <property type="match status" value="1"/>
</dbReference>
<dbReference type="HAMAP" id="MF_00107">
    <property type="entry name" value="IspF"/>
    <property type="match status" value="1"/>
</dbReference>
<dbReference type="NCBIfam" id="TIGR00151">
    <property type="entry name" value="ispF"/>
    <property type="match status" value="1"/>
</dbReference>
<feature type="domain" description="2-C-methyl-D-erythritol 2,4-cyclodiphosphate synthase" evidence="1">
    <location>
        <begin position="2"/>
        <end position="155"/>
    </location>
</feature>
<accession>A0A1J5TCP5</accession>
<dbReference type="InterPro" id="IPR003526">
    <property type="entry name" value="MECDP_synthase"/>
</dbReference>
<protein>
    <submittedName>
        <fullName evidence="2">2-C-methyl-D-erythritol 2,4-cyclodiphosphate synthase</fullName>
        <ecNumber evidence="2">4.6.1.12</ecNumber>
    </submittedName>
</protein>
<name>A0A1J5TCP5_9ZZZZ</name>
<dbReference type="AlphaFoldDB" id="A0A1J5TCP5"/>
<dbReference type="Gene3D" id="3.30.1330.50">
    <property type="entry name" value="2-C-methyl-D-erythritol 2,4-cyclodiphosphate synthase"/>
    <property type="match status" value="1"/>
</dbReference>
<comment type="caution">
    <text evidence="2">The sequence shown here is derived from an EMBL/GenBank/DDBJ whole genome shotgun (WGS) entry which is preliminary data.</text>
</comment>
<dbReference type="EC" id="4.6.1.12" evidence="2"/>
<proteinExistence type="inferred from homology"/>
<dbReference type="SUPFAM" id="SSF69765">
    <property type="entry name" value="IpsF-like"/>
    <property type="match status" value="1"/>
</dbReference>
<evidence type="ECO:0000313" key="2">
    <source>
        <dbReference type="EMBL" id="OIR18673.1"/>
    </source>
</evidence>
<dbReference type="CDD" id="cd00554">
    <property type="entry name" value="MECDP_synthase"/>
    <property type="match status" value="1"/>
</dbReference>
<reference evidence="2" key="1">
    <citation type="submission" date="2016-10" db="EMBL/GenBank/DDBJ databases">
        <title>Sequence of Gallionella enrichment culture.</title>
        <authorList>
            <person name="Poehlein A."/>
            <person name="Muehling M."/>
            <person name="Daniel R."/>
        </authorList>
    </citation>
    <scope>NUCLEOTIDE SEQUENCE</scope>
</reference>
<organism evidence="2">
    <name type="scientific">mine drainage metagenome</name>
    <dbReference type="NCBI Taxonomy" id="410659"/>
    <lineage>
        <taxon>unclassified sequences</taxon>
        <taxon>metagenomes</taxon>
        <taxon>ecological metagenomes</taxon>
    </lineage>
</organism>
<sequence>MFRIGHGYDIHRLVAGRPLVLGGVRFDTDYGLEGHSDADCATHALCDALLGAAGLPDIGHFFPNTDPAYRNIDSQILLRRVIGELKARGYAPVNADLSIIAERPKIYPRIQDMRAALSTSTGLPPDAIGIKATTNEGVGDLGRGIAIAAHAVVLIEKP</sequence>
<dbReference type="GO" id="GO:0016114">
    <property type="term" value="P:terpenoid biosynthetic process"/>
    <property type="evidence" value="ECO:0007669"/>
    <property type="project" value="InterPro"/>
</dbReference>
<gene>
    <name evidence="2" type="primary">ispF_2</name>
    <name evidence="2" type="ORF">GALL_10120</name>
</gene>
<evidence type="ECO:0000259" key="1">
    <source>
        <dbReference type="Pfam" id="PF02542"/>
    </source>
</evidence>
<dbReference type="Pfam" id="PF02542">
    <property type="entry name" value="YgbB"/>
    <property type="match status" value="1"/>
</dbReference>
<dbReference type="GO" id="GO:0008685">
    <property type="term" value="F:2-C-methyl-D-erythritol 2,4-cyclodiphosphate synthase activity"/>
    <property type="evidence" value="ECO:0007669"/>
    <property type="project" value="UniProtKB-EC"/>
</dbReference>
<dbReference type="InterPro" id="IPR036571">
    <property type="entry name" value="MECDP_synthase_sf"/>
</dbReference>